<protein>
    <submittedName>
        <fullName evidence="1">Uncharacterized protein</fullName>
    </submittedName>
</protein>
<organism evidence="1 2">
    <name type="scientific">Cerrena zonata</name>
    <dbReference type="NCBI Taxonomy" id="2478898"/>
    <lineage>
        <taxon>Eukaryota</taxon>
        <taxon>Fungi</taxon>
        <taxon>Dikarya</taxon>
        <taxon>Basidiomycota</taxon>
        <taxon>Agaricomycotina</taxon>
        <taxon>Agaricomycetes</taxon>
        <taxon>Polyporales</taxon>
        <taxon>Cerrenaceae</taxon>
        <taxon>Cerrena</taxon>
    </lineage>
</organism>
<sequence length="241" mass="27606">MSENDRLPTELVSLIAGQFWNSPFSMKAFSLTGHSWDTISRPHIHHYIFLKSGTDLDVLLSLLRSEIERLNQIRFWIKELRNTVNRFYENSEDIPFWVLRASTALPPLLVRLQVLRVQRIRYQSPFLSRFLDYFSGFSSIRELTVADSEIPLKVLQALACAAPNSTTLRLLSLSVIGTFLRFGRGGLRSSPLKTLFLEFSHVQIKKSLCLWIATVKTVQTLALGCGTCVSCDLKSYDTYYY</sequence>
<dbReference type="SUPFAM" id="SSF52047">
    <property type="entry name" value="RNI-like"/>
    <property type="match status" value="1"/>
</dbReference>
<reference evidence="1 2" key="1">
    <citation type="submission" date="2022-09" db="EMBL/GenBank/DDBJ databases">
        <authorList>
            <person name="Palmer J.M."/>
        </authorList>
    </citation>
    <scope>NUCLEOTIDE SEQUENCE [LARGE SCALE GENOMIC DNA]</scope>
    <source>
        <strain evidence="1 2">DSM 7382</strain>
    </source>
</reference>
<gene>
    <name evidence="1" type="ORF">QCA50_015556</name>
</gene>
<name>A0AAW0FPF8_9APHY</name>
<accession>A0AAW0FPF8</accession>
<keyword evidence="2" id="KW-1185">Reference proteome</keyword>
<evidence type="ECO:0000313" key="1">
    <source>
        <dbReference type="EMBL" id="KAK7681464.1"/>
    </source>
</evidence>
<proteinExistence type="predicted"/>
<dbReference type="EMBL" id="JASBNA010000041">
    <property type="protein sequence ID" value="KAK7681464.1"/>
    <property type="molecule type" value="Genomic_DNA"/>
</dbReference>
<dbReference type="Proteomes" id="UP001385951">
    <property type="component" value="Unassembled WGS sequence"/>
</dbReference>
<dbReference type="AlphaFoldDB" id="A0AAW0FPF8"/>
<comment type="caution">
    <text evidence="1">The sequence shown here is derived from an EMBL/GenBank/DDBJ whole genome shotgun (WGS) entry which is preliminary data.</text>
</comment>
<evidence type="ECO:0000313" key="2">
    <source>
        <dbReference type="Proteomes" id="UP001385951"/>
    </source>
</evidence>